<feature type="domain" description="PH" evidence="2">
    <location>
        <begin position="520"/>
        <end position="618"/>
    </location>
</feature>
<feature type="region of interest" description="Disordered" evidence="1">
    <location>
        <begin position="242"/>
        <end position="327"/>
    </location>
</feature>
<keyword evidence="4" id="KW-1185">Reference proteome</keyword>
<feature type="compositionally biased region" description="Polar residues" evidence="1">
    <location>
        <begin position="70"/>
        <end position="92"/>
    </location>
</feature>
<feature type="compositionally biased region" description="Polar residues" evidence="1">
    <location>
        <begin position="678"/>
        <end position="691"/>
    </location>
</feature>
<evidence type="ECO:0000259" key="2">
    <source>
        <dbReference type="PROSITE" id="PS50003"/>
    </source>
</evidence>
<feature type="compositionally biased region" description="Low complexity" evidence="1">
    <location>
        <begin position="379"/>
        <end position="390"/>
    </location>
</feature>
<feature type="compositionally biased region" description="Low complexity" evidence="1">
    <location>
        <begin position="692"/>
        <end position="708"/>
    </location>
</feature>
<dbReference type="SMART" id="SM00233">
    <property type="entry name" value="PH"/>
    <property type="match status" value="2"/>
</dbReference>
<sequence length="953" mass="104357">MNSVAVRFVNICRFQSHFTGYNTRLLQESWQRDLSHADDDVTSGREGTRQERERGRSRSRGVAARAGEGTMNTTQRAQSASPHSGGSSNRGRTPSPKRNPAPQPPTPGRCPSPAPKLVSTSEVLPGDQQGWLTDQLRGRRVWCAVADMLFCVFEKEDSKVSKQVLFLPGCNVRQVEFKTASRDNRLVNGVGRRFKSKTISGVDKFQFWIENAINRHRLMFGVDTKAELDQWMEVLTHVTSVDPDTINPEDAVGRVHNDGSRNGEQSGVLGSDQDERNKVKVNGAQNRDADHGTAHVRLSPRSSTSGDVTSSHGDGIPKGSSYTPSQTLPRRIDFLSMSLSNTGDVGKGSVDDIRKRLRREPEHTQDGKTAPLKATYGESDASSTASSADTRSGRRRSFFRVGAFESLFKAKKRSASADDAVKRKGLKDSSPKNSTSSPEQTRRGKPHLARNGSEGVMRVGDEEKPEGRRAFLSRSWDGEKGRGGGLGASIRRSASDLKSRLFSGSTKSRGPGLRLGDLADARLQGYLQYKATVKWVRIWAVLCRGCFYGFKSDKSDEVPLLVFVLPQCSVQYVQQTERRSKKLLAFKLTQPHCRSLNLSAENHQDLMKWLQALQMEACKVVGEDDTSSIDTDNVSNSSVEGAATKSTGNVKKISSSSMGNVHSTTSTSSGKESKTSTPRTSATSDSSGQYYSGSVDSGLASSSSSTLHSPDDSHSDALLASHVLDSPLSRVTGYHQDEKPQLDLRQLSKGLQLDQGAVRKASPRDSTTQWGLPETLPDRQGSFQEDDGNLELGSFGFHSDADNISSGGSSASQPSTPRHDDALTQVWGRDKGYLLQLIRNKLLRRKKKAFSSLVEGETIYNKELARSHEGGLLIQQDDQASVDSGQEKEEACCCVLHSEFSVFNCGSRFRKLAKAVLDCQFSGSGFESDWKLESFLYVLLTYKAEKGVNHSST</sequence>
<accession>A0ABD0L4M7</accession>
<dbReference type="Pfam" id="PF00169">
    <property type="entry name" value="PH"/>
    <property type="match status" value="1"/>
</dbReference>
<feature type="compositionally biased region" description="Basic and acidic residues" evidence="1">
    <location>
        <begin position="34"/>
        <end position="56"/>
    </location>
</feature>
<dbReference type="AlphaFoldDB" id="A0ABD0L4M7"/>
<feature type="region of interest" description="Disordered" evidence="1">
    <location>
        <begin position="357"/>
        <end position="393"/>
    </location>
</feature>
<feature type="compositionally biased region" description="Basic and acidic residues" evidence="1">
    <location>
        <begin position="415"/>
        <end position="430"/>
    </location>
</feature>
<feature type="region of interest" description="Disordered" evidence="1">
    <location>
        <begin position="34"/>
        <end position="125"/>
    </location>
</feature>
<feature type="domain" description="PH" evidence="2">
    <location>
        <begin position="125"/>
        <end position="240"/>
    </location>
</feature>
<feature type="region of interest" description="Disordered" evidence="1">
    <location>
        <begin position="626"/>
        <end position="714"/>
    </location>
</feature>
<evidence type="ECO:0000313" key="4">
    <source>
        <dbReference type="Proteomes" id="UP001519460"/>
    </source>
</evidence>
<dbReference type="InterPro" id="IPR001849">
    <property type="entry name" value="PH_domain"/>
</dbReference>
<feature type="compositionally biased region" description="Low complexity" evidence="1">
    <location>
        <begin position="60"/>
        <end position="69"/>
    </location>
</feature>
<feature type="region of interest" description="Disordered" evidence="1">
    <location>
        <begin position="753"/>
        <end position="821"/>
    </location>
</feature>
<feature type="region of interest" description="Disordered" evidence="1">
    <location>
        <begin position="412"/>
        <end position="467"/>
    </location>
</feature>
<feature type="compositionally biased region" description="Low complexity" evidence="1">
    <location>
        <begin position="802"/>
        <end position="812"/>
    </location>
</feature>
<dbReference type="EMBL" id="JACVVK020000086">
    <property type="protein sequence ID" value="KAK7494095.1"/>
    <property type="molecule type" value="Genomic_DNA"/>
</dbReference>
<evidence type="ECO:0000256" key="1">
    <source>
        <dbReference type="SAM" id="MobiDB-lite"/>
    </source>
</evidence>
<dbReference type="Gene3D" id="2.30.29.30">
    <property type="entry name" value="Pleckstrin-homology domain (PH domain)/Phosphotyrosine-binding domain (PTB)"/>
    <property type="match status" value="2"/>
</dbReference>
<feature type="compositionally biased region" description="Polar residues" evidence="1">
    <location>
        <begin position="300"/>
        <end position="312"/>
    </location>
</feature>
<dbReference type="PROSITE" id="PS50003">
    <property type="entry name" value="PH_DOMAIN"/>
    <property type="match status" value="2"/>
</dbReference>
<organism evidence="3 4">
    <name type="scientific">Batillaria attramentaria</name>
    <dbReference type="NCBI Taxonomy" id="370345"/>
    <lineage>
        <taxon>Eukaryota</taxon>
        <taxon>Metazoa</taxon>
        <taxon>Spiralia</taxon>
        <taxon>Lophotrochozoa</taxon>
        <taxon>Mollusca</taxon>
        <taxon>Gastropoda</taxon>
        <taxon>Caenogastropoda</taxon>
        <taxon>Sorbeoconcha</taxon>
        <taxon>Cerithioidea</taxon>
        <taxon>Batillariidae</taxon>
        <taxon>Batillaria</taxon>
    </lineage>
</organism>
<dbReference type="Proteomes" id="UP001519460">
    <property type="component" value="Unassembled WGS sequence"/>
</dbReference>
<comment type="caution">
    <text evidence="3">The sequence shown here is derived from an EMBL/GenBank/DDBJ whole genome shotgun (WGS) entry which is preliminary data.</text>
</comment>
<feature type="compositionally biased region" description="Basic and acidic residues" evidence="1">
    <location>
        <begin position="251"/>
        <end position="261"/>
    </location>
</feature>
<gene>
    <name evidence="3" type="ORF">BaRGS_00014568</name>
</gene>
<name>A0ABD0L4M7_9CAEN</name>
<feature type="compositionally biased region" description="Basic and acidic residues" evidence="1">
    <location>
        <begin position="357"/>
        <end position="366"/>
    </location>
</feature>
<reference evidence="3 4" key="1">
    <citation type="journal article" date="2023" name="Sci. Data">
        <title>Genome assembly of the Korean intertidal mud-creeper Batillaria attramentaria.</title>
        <authorList>
            <person name="Patra A.K."/>
            <person name="Ho P.T."/>
            <person name="Jun S."/>
            <person name="Lee S.J."/>
            <person name="Kim Y."/>
            <person name="Won Y.J."/>
        </authorList>
    </citation>
    <scope>NUCLEOTIDE SEQUENCE [LARGE SCALE GENOMIC DNA]</scope>
    <source>
        <strain evidence="3">Wonlab-2016</strain>
    </source>
</reference>
<dbReference type="SUPFAM" id="SSF50729">
    <property type="entry name" value="PH domain-like"/>
    <property type="match status" value="2"/>
</dbReference>
<evidence type="ECO:0000313" key="3">
    <source>
        <dbReference type="EMBL" id="KAK7494095.1"/>
    </source>
</evidence>
<feature type="compositionally biased region" description="Polar residues" evidence="1">
    <location>
        <begin position="628"/>
        <end position="662"/>
    </location>
</feature>
<proteinExistence type="predicted"/>
<feature type="compositionally biased region" description="Pro residues" evidence="1">
    <location>
        <begin position="97"/>
        <end position="114"/>
    </location>
</feature>
<dbReference type="InterPro" id="IPR011993">
    <property type="entry name" value="PH-like_dom_sf"/>
</dbReference>
<protein>
    <recommendedName>
        <fullName evidence="2">PH domain-containing protein</fullName>
    </recommendedName>
</protein>